<dbReference type="RefSeq" id="WP_101549283.1">
    <property type="nucleotide sequence ID" value="NZ_JAMYWU010000001.1"/>
</dbReference>
<proteinExistence type="predicted"/>
<feature type="domain" description="Transposase IS200-like" evidence="1">
    <location>
        <begin position="9"/>
        <end position="123"/>
    </location>
</feature>
<sequence>MARKPRVWFPGATYHIISRGVRKHPLFYDEQDRKVYLNQLEKVIDRYPCKIHSYCLMTNHIHLLLETGSHSPSKIIKLLHTRYAIYYKFRHQVSGHVFESRYTGKLIDSLTYFLEASKYIHRNPLEANLIENSNNPLWSSLHYYKDNSTSPILTTNKILSYFPNPSLENYLLFVDKENKVNEEIEEN</sequence>
<dbReference type="GO" id="GO:0004803">
    <property type="term" value="F:transposase activity"/>
    <property type="evidence" value="ECO:0007669"/>
    <property type="project" value="InterPro"/>
</dbReference>
<evidence type="ECO:0000259" key="1">
    <source>
        <dbReference type="SMART" id="SM01321"/>
    </source>
</evidence>
<dbReference type="AlphaFoldDB" id="A0A5D4SK05"/>
<dbReference type="SMART" id="SM01321">
    <property type="entry name" value="Y1_Tnp"/>
    <property type="match status" value="1"/>
</dbReference>
<dbReference type="Pfam" id="PF01797">
    <property type="entry name" value="Y1_Tnp"/>
    <property type="match status" value="1"/>
</dbReference>
<accession>A0A5D4SK05</accession>
<reference evidence="2 3" key="1">
    <citation type="submission" date="2019-08" db="EMBL/GenBank/DDBJ databases">
        <title>Bacillus genomes from the desert of Cuatro Cienegas, Coahuila.</title>
        <authorList>
            <person name="Olmedo-Alvarez G."/>
        </authorList>
    </citation>
    <scope>NUCLEOTIDE SEQUENCE [LARGE SCALE GENOMIC DNA]</scope>
    <source>
        <strain evidence="2 3">CH37_1T</strain>
    </source>
</reference>
<organism evidence="2 3">
    <name type="scientific">Bacillus infantis</name>
    <dbReference type="NCBI Taxonomy" id="324767"/>
    <lineage>
        <taxon>Bacteria</taxon>
        <taxon>Bacillati</taxon>
        <taxon>Bacillota</taxon>
        <taxon>Bacilli</taxon>
        <taxon>Bacillales</taxon>
        <taxon>Bacillaceae</taxon>
        <taxon>Bacillus</taxon>
    </lineage>
</organism>
<dbReference type="PANTHER" id="PTHR34322">
    <property type="entry name" value="TRANSPOSASE, Y1_TNP DOMAIN-CONTAINING"/>
    <property type="match status" value="1"/>
</dbReference>
<dbReference type="EMBL" id="VTES01000003">
    <property type="protein sequence ID" value="TYS63795.1"/>
    <property type="molecule type" value="Genomic_DNA"/>
</dbReference>
<name>A0A5D4SK05_9BACI</name>
<dbReference type="GO" id="GO:0003677">
    <property type="term" value="F:DNA binding"/>
    <property type="evidence" value="ECO:0007669"/>
    <property type="project" value="InterPro"/>
</dbReference>
<gene>
    <name evidence="2" type="ORF">FZD47_09780</name>
</gene>
<evidence type="ECO:0000313" key="2">
    <source>
        <dbReference type="EMBL" id="TYS63795.1"/>
    </source>
</evidence>
<dbReference type="Proteomes" id="UP000323732">
    <property type="component" value="Unassembled WGS sequence"/>
</dbReference>
<dbReference type="PANTHER" id="PTHR34322:SF2">
    <property type="entry name" value="TRANSPOSASE IS200-LIKE DOMAIN-CONTAINING PROTEIN"/>
    <property type="match status" value="1"/>
</dbReference>
<evidence type="ECO:0000313" key="3">
    <source>
        <dbReference type="Proteomes" id="UP000323732"/>
    </source>
</evidence>
<dbReference type="InterPro" id="IPR002686">
    <property type="entry name" value="Transposase_17"/>
</dbReference>
<comment type="caution">
    <text evidence="2">The sequence shown here is derived from an EMBL/GenBank/DDBJ whole genome shotgun (WGS) entry which is preliminary data.</text>
</comment>
<dbReference type="GO" id="GO:0006313">
    <property type="term" value="P:DNA transposition"/>
    <property type="evidence" value="ECO:0007669"/>
    <property type="project" value="InterPro"/>
</dbReference>
<dbReference type="InterPro" id="IPR036515">
    <property type="entry name" value="Transposase_17_sf"/>
</dbReference>
<dbReference type="SUPFAM" id="SSF143422">
    <property type="entry name" value="Transposase IS200-like"/>
    <property type="match status" value="1"/>
</dbReference>
<protein>
    <submittedName>
        <fullName evidence="2">Transposase</fullName>
    </submittedName>
</protein>
<dbReference type="Gene3D" id="3.30.70.1290">
    <property type="entry name" value="Transposase IS200-like"/>
    <property type="match status" value="1"/>
</dbReference>